<evidence type="ECO:0000313" key="2">
    <source>
        <dbReference type="WBParaSite" id="ALUE_0000139301-mRNA-1"/>
    </source>
</evidence>
<sequence>DLVDALRQFTGSCSILSIEKTVERPANNSEQRSYDVYWYAINPATRRICRRLEFSKLFAAESSATLAGKLRPWLRLNRVTDDVNIENDHSESIGVISSRFKTASVGK</sequence>
<accession>A0A0M3HIP8</accession>
<keyword evidence="1" id="KW-1185">Reference proteome</keyword>
<protein>
    <submittedName>
        <fullName evidence="2">WYL domain-containing protein</fullName>
    </submittedName>
</protein>
<evidence type="ECO:0000313" key="1">
    <source>
        <dbReference type="Proteomes" id="UP000036681"/>
    </source>
</evidence>
<dbReference type="Proteomes" id="UP000036681">
    <property type="component" value="Unplaced"/>
</dbReference>
<organism evidence="1 2">
    <name type="scientific">Ascaris lumbricoides</name>
    <name type="common">Giant roundworm</name>
    <dbReference type="NCBI Taxonomy" id="6252"/>
    <lineage>
        <taxon>Eukaryota</taxon>
        <taxon>Metazoa</taxon>
        <taxon>Ecdysozoa</taxon>
        <taxon>Nematoda</taxon>
        <taxon>Chromadorea</taxon>
        <taxon>Rhabditida</taxon>
        <taxon>Spirurina</taxon>
        <taxon>Ascaridomorpha</taxon>
        <taxon>Ascaridoidea</taxon>
        <taxon>Ascarididae</taxon>
        <taxon>Ascaris</taxon>
    </lineage>
</organism>
<dbReference type="AlphaFoldDB" id="A0A0M3HIP8"/>
<dbReference type="WBParaSite" id="ALUE_0000139301-mRNA-1">
    <property type="protein sequence ID" value="ALUE_0000139301-mRNA-1"/>
    <property type="gene ID" value="ALUE_0000139301"/>
</dbReference>
<name>A0A0M3HIP8_ASCLU</name>
<reference evidence="2" key="1">
    <citation type="submission" date="2017-02" db="UniProtKB">
        <authorList>
            <consortium name="WormBaseParasite"/>
        </authorList>
    </citation>
    <scope>IDENTIFICATION</scope>
</reference>
<proteinExistence type="predicted"/>